<dbReference type="Proteomes" id="UP000594454">
    <property type="component" value="Chromosome 4"/>
</dbReference>
<feature type="coiled-coil region" evidence="1">
    <location>
        <begin position="945"/>
        <end position="980"/>
    </location>
</feature>
<feature type="coiled-coil region" evidence="1">
    <location>
        <begin position="853"/>
        <end position="918"/>
    </location>
</feature>
<protein>
    <recommendedName>
        <fullName evidence="5">Centrosomal protein of 131 kDa</fullName>
    </recommendedName>
</protein>
<gene>
    <name evidence="3" type="ORF">HERILL_LOCUS11533</name>
</gene>
<dbReference type="FunCoup" id="A0A7R8UXT1">
    <property type="interactions" value="35"/>
</dbReference>
<feature type="region of interest" description="Disordered" evidence="2">
    <location>
        <begin position="535"/>
        <end position="579"/>
    </location>
</feature>
<dbReference type="InParanoid" id="A0A7R8UXT1"/>
<dbReference type="PANTHER" id="PTHR31540:SF1">
    <property type="entry name" value="CENTROSOMAL PROTEIN OF 131 KDA"/>
    <property type="match status" value="1"/>
</dbReference>
<dbReference type="OrthoDB" id="197735at2759"/>
<feature type="compositionally biased region" description="Polar residues" evidence="2">
    <location>
        <begin position="143"/>
        <end position="160"/>
    </location>
</feature>
<organism evidence="3 4">
    <name type="scientific">Hermetia illucens</name>
    <name type="common">Black soldier fly</name>
    <dbReference type="NCBI Taxonomy" id="343691"/>
    <lineage>
        <taxon>Eukaryota</taxon>
        <taxon>Metazoa</taxon>
        <taxon>Ecdysozoa</taxon>
        <taxon>Arthropoda</taxon>
        <taxon>Hexapoda</taxon>
        <taxon>Insecta</taxon>
        <taxon>Pterygota</taxon>
        <taxon>Neoptera</taxon>
        <taxon>Endopterygota</taxon>
        <taxon>Diptera</taxon>
        <taxon>Brachycera</taxon>
        <taxon>Stratiomyomorpha</taxon>
        <taxon>Stratiomyidae</taxon>
        <taxon>Hermetiinae</taxon>
        <taxon>Hermetia</taxon>
    </lineage>
</organism>
<feature type="region of interest" description="Disordered" evidence="2">
    <location>
        <begin position="455"/>
        <end position="495"/>
    </location>
</feature>
<dbReference type="EMBL" id="LR899012">
    <property type="protein sequence ID" value="CAD7088947.1"/>
    <property type="molecule type" value="Genomic_DNA"/>
</dbReference>
<keyword evidence="1" id="KW-0175">Coiled coil</keyword>
<name>A0A7R8UXT1_HERIL</name>
<dbReference type="GO" id="GO:0034451">
    <property type="term" value="C:centriolar satellite"/>
    <property type="evidence" value="ECO:0007669"/>
    <property type="project" value="TreeGrafter"/>
</dbReference>
<dbReference type="GO" id="GO:0005929">
    <property type="term" value="C:cilium"/>
    <property type="evidence" value="ECO:0007669"/>
    <property type="project" value="GOC"/>
</dbReference>
<feature type="compositionally biased region" description="Basic residues" evidence="2">
    <location>
        <begin position="547"/>
        <end position="557"/>
    </location>
</feature>
<feature type="region of interest" description="Disordered" evidence="2">
    <location>
        <begin position="104"/>
        <end position="186"/>
    </location>
</feature>
<feature type="coiled-coil region" evidence="1">
    <location>
        <begin position="1041"/>
        <end position="1172"/>
    </location>
</feature>
<keyword evidence="4" id="KW-1185">Reference proteome</keyword>
<reference evidence="3 4" key="1">
    <citation type="submission" date="2020-11" db="EMBL/GenBank/DDBJ databases">
        <authorList>
            <person name="Wallbank WR R."/>
            <person name="Pardo Diaz C."/>
            <person name="Kozak K."/>
            <person name="Martin S."/>
            <person name="Jiggins C."/>
            <person name="Moest M."/>
            <person name="Warren A I."/>
            <person name="Generalovic N T."/>
            <person name="Byers J.R.P. K."/>
            <person name="Montejo-Kovacevich G."/>
            <person name="Yen C E."/>
        </authorList>
    </citation>
    <scope>NUCLEOTIDE SEQUENCE [LARGE SCALE GENOMIC DNA]</scope>
</reference>
<dbReference type="PANTHER" id="PTHR31540">
    <property type="entry name" value="CENTROSOMAL PROTEIN OF 131 KDA"/>
    <property type="match status" value="1"/>
</dbReference>
<evidence type="ECO:0000256" key="2">
    <source>
        <dbReference type="SAM" id="MobiDB-lite"/>
    </source>
</evidence>
<sequence>MDLSLRGSQINLASRHKPKTTSTKYSTPQRPCSANVLRHDRAATLLRRPMSADEKLARSLKNCVKFSEQVMSEDQLWKNRKFVSESSSNIFKLLLDEPITRSYCPKDSESLSDSSLGRKISDIASKQEQIKETETSESDSNMEKGQTGSQDLENNQNNSGCKLRPHQIDTQFNPQSTLNNGSPYSTKGVLPKLSNIHTKGGDFWHDSKPDLPGRVSFGKADTAELNLTDDFIPSPCDISTSTKKCVHFEELEENFDVNESHNESSTSTCDTNETYSVHHGTNTNKCHCSFTCKPTSDIEFSDSSPNLNGKQESVTSVLEPNLIIEEYKKEIEDQEKKSHLELKMMEKSSDSNSSPGSSTDRVISNYQKLANQIFEDIQSDLMLSTEKSLDTAANEPNDTTLHWKSKNNFIEDIPEEKSDNSTDSSKNQFESLRDFQKSSSTVIKNYLRTTEIKSAPSSHRKVKENNIGANKTEIKSERNRRTKSANNSSVGGLKKMTGMKKVPTYSCLRQDSNLDEFQIEKVDSWMSLHDSNAACRDSPEMECSNRRNPKMKTKSILKHKDNVESPIKSSEDSSPDDSTYEEIVSVIKEIEEDKKKETTASRTDEHLRLQSTFRSTESECMATPKTTERDYSPDKYRDILQYLDNVESSCDKTILETRRSIPESSRSEIEFAIEPDIAEDVPKIADLLMLPNHQLARRIVALSLRANELANAIQLSKQHVSHIRLERQKALRQEKLNSSNRSKEQKKYYESIVARHQGFIEQLLKDKASLCEKVATLTRRIESQNQAWEHRLETELTRAKETAIAGEKIRREKWIRDNTKKIKELTVKGLELEINRMTCEHQKEVTELKRKHQQELLDVVAEERQKHEQLEKSIRDSCAQDRETSISKERDAIRERFEKQLREERQSFDEQKAKLLEEFAAERERMCLELKQKDVDYESKKQDILKEKELAVEQVYNEFKEKSQKQEQKYQTRINTIEKQFESDFLIWKREFENACKLREVENENAVRQHYRSERDRQIDAIVAKMDTETQRCQEEYEMKLSRIKEKHEAELHQIEIAEKQLKDKYNEGRNKLAESEARVQNYQAEVKQLNMELSHSKKMCDKLLEDKEVMKENARREVQQEIALIQAERDSEIEKIYQRVQQAIEKKDTAMELLQKENTTLRERCIKLEAIIRQQRKDYCIK</sequence>
<dbReference type="InterPro" id="IPR030465">
    <property type="entry name" value="CEP131"/>
</dbReference>
<dbReference type="GO" id="GO:0010824">
    <property type="term" value="P:regulation of centrosome duplication"/>
    <property type="evidence" value="ECO:0007669"/>
    <property type="project" value="TreeGrafter"/>
</dbReference>
<accession>A0A7R8UXT1</accession>
<dbReference type="GO" id="GO:0035735">
    <property type="term" value="P:intraciliary transport involved in cilium assembly"/>
    <property type="evidence" value="ECO:0007669"/>
    <property type="project" value="InterPro"/>
</dbReference>
<proteinExistence type="predicted"/>
<evidence type="ECO:0000256" key="1">
    <source>
        <dbReference type="SAM" id="Coils"/>
    </source>
</evidence>
<feature type="compositionally biased region" description="Polar residues" evidence="2">
    <location>
        <begin position="168"/>
        <end position="185"/>
    </location>
</feature>
<evidence type="ECO:0000313" key="3">
    <source>
        <dbReference type="EMBL" id="CAD7088947.1"/>
    </source>
</evidence>
<evidence type="ECO:0008006" key="5">
    <source>
        <dbReference type="Google" id="ProtNLM"/>
    </source>
</evidence>
<feature type="region of interest" description="Disordered" evidence="2">
    <location>
        <begin position="1"/>
        <end position="31"/>
    </location>
</feature>
<feature type="compositionally biased region" description="Polar residues" evidence="2">
    <location>
        <begin position="1"/>
        <end position="12"/>
    </location>
</feature>
<dbReference type="AlphaFoldDB" id="A0A7R8UXT1"/>
<evidence type="ECO:0000313" key="4">
    <source>
        <dbReference type="Proteomes" id="UP000594454"/>
    </source>
</evidence>